<accession>A0A6P8H1E6</accession>
<reference evidence="5" key="1">
    <citation type="submission" date="2025-08" db="UniProtKB">
        <authorList>
            <consortium name="RefSeq"/>
        </authorList>
    </citation>
    <scope>IDENTIFICATION</scope>
</reference>
<sequence>MASVNKDLQTGLSEETLDRETFVSQLESSSSVEEDKSSGISTWEGKQETFGKGKPNQCKTGENTRLSSGLVNESLTEDDATEICKLFGRDWQSLGRELKFPKTTLDDISDDKSNHTNKDKAHALLIKFIQQHGSDATKGCLAKALIKIDRRDIAENLIGNEHFTSKTSHEQMFFLKEERSFKIPEENGQDVRFCRNIQNGKLYLVRELTGTEYEESCKALKQEDAIADSTLNSLDVHDIAEEERQKKENQKFKEAQDKITKLLKRFQELTNRIQNQKRNVLSQLHEEKTSLAEMQMLGTGLLQLTGIVSHLKDQIPLQAQMYSFSLGLCAILKDLEERVKVLRGMAPSGETQRFEKVLNQCRNLTKQVQMNENRFLKRSQEDTLEGQLRPRISARPLLPKQERVGIRYPGVRIVRHKRAN</sequence>
<evidence type="ECO:0000313" key="5">
    <source>
        <dbReference type="RefSeq" id="XP_031550219.1"/>
    </source>
</evidence>
<evidence type="ECO:0000259" key="3">
    <source>
        <dbReference type="PROSITE" id="PS50017"/>
    </source>
</evidence>
<feature type="domain" description="Death" evidence="3">
    <location>
        <begin position="88"/>
        <end position="161"/>
    </location>
</feature>
<dbReference type="CDD" id="cd01670">
    <property type="entry name" value="Death"/>
    <property type="match status" value="1"/>
</dbReference>
<dbReference type="KEGG" id="aten:116287675"/>
<dbReference type="Pfam" id="PF00531">
    <property type="entry name" value="Death"/>
    <property type="match status" value="1"/>
</dbReference>
<feature type="coiled-coil region" evidence="1">
    <location>
        <begin position="245"/>
        <end position="279"/>
    </location>
</feature>
<dbReference type="GeneID" id="116287675"/>
<keyword evidence="1" id="KW-0175">Coiled coil</keyword>
<gene>
    <name evidence="5" type="primary">LOC116287675</name>
</gene>
<organism evidence="4 5">
    <name type="scientific">Actinia tenebrosa</name>
    <name type="common">Australian red waratah sea anemone</name>
    <dbReference type="NCBI Taxonomy" id="6105"/>
    <lineage>
        <taxon>Eukaryota</taxon>
        <taxon>Metazoa</taxon>
        <taxon>Cnidaria</taxon>
        <taxon>Anthozoa</taxon>
        <taxon>Hexacorallia</taxon>
        <taxon>Actiniaria</taxon>
        <taxon>Actiniidae</taxon>
        <taxon>Actinia</taxon>
    </lineage>
</organism>
<feature type="compositionally biased region" description="Polar residues" evidence="2">
    <location>
        <begin position="1"/>
        <end position="13"/>
    </location>
</feature>
<protein>
    <submittedName>
        <fullName evidence="5">Uncharacterized protein LOC116287675</fullName>
    </submittedName>
</protein>
<dbReference type="PROSITE" id="PS50017">
    <property type="entry name" value="DEATH_DOMAIN"/>
    <property type="match status" value="1"/>
</dbReference>
<name>A0A6P8H1E6_ACTTE</name>
<keyword evidence="4" id="KW-1185">Reference proteome</keyword>
<evidence type="ECO:0000313" key="4">
    <source>
        <dbReference type="Proteomes" id="UP000515163"/>
    </source>
</evidence>
<feature type="region of interest" description="Disordered" evidence="2">
    <location>
        <begin position="1"/>
        <end position="65"/>
    </location>
</feature>
<dbReference type="OrthoDB" id="5988819at2759"/>
<evidence type="ECO:0000256" key="2">
    <source>
        <dbReference type="SAM" id="MobiDB-lite"/>
    </source>
</evidence>
<dbReference type="AlphaFoldDB" id="A0A6P8H1E6"/>
<dbReference type="SUPFAM" id="SSF47986">
    <property type="entry name" value="DEATH domain"/>
    <property type="match status" value="1"/>
</dbReference>
<evidence type="ECO:0000256" key="1">
    <source>
        <dbReference type="SAM" id="Coils"/>
    </source>
</evidence>
<dbReference type="SMART" id="SM00005">
    <property type="entry name" value="DEATH"/>
    <property type="match status" value="1"/>
</dbReference>
<dbReference type="Gene3D" id="1.10.533.10">
    <property type="entry name" value="Death Domain, Fas"/>
    <property type="match status" value="1"/>
</dbReference>
<dbReference type="Proteomes" id="UP000515163">
    <property type="component" value="Unplaced"/>
</dbReference>
<dbReference type="RefSeq" id="XP_031550219.1">
    <property type="nucleotide sequence ID" value="XM_031694359.1"/>
</dbReference>
<dbReference type="GO" id="GO:0007165">
    <property type="term" value="P:signal transduction"/>
    <property type="evidence" value="ECO:0007669"/>
    <property type="project" value="InterPro"/>
</dbReference>
<dbReference type="InterPro" id="IPR011029">
    <property type="entry name" value="DEATH-like_dom_sf"/>
</dbReference>
<proteinExistence type="predicted"/>
<dbReference type="InParanoid" id="A0A6P8H1E6"/>
<dbReference type="InterPro" id="IPR000488">
    <property type="entry name" value="Death_dom"/>
</dbReference>